<proteinExistence type="predicted"/>
<reference evidence="1 2" key="1">
    <citation type="submission" date="2024-05" db="EMBL/GenBank/DDBJ databases">
        <authorList>
            <person name="Wallberg A."/>
        </authorList>
    </citation>
    <scope>NUCLEOTIDE SEQUENCE [LARGE SCALE GENOMIC DNA]</scope>
</reference>
<protein>
    <submittedName>
        <fullName evidence="1">Uncharacterized protein</fullName>
    </submittedName>
</protein>
<gene>
    <name evidence="1" type="ORF">MNOR_LOCUS10259</name>
</gene>
<evidence type="ECO:0000313" key="1">
    <source>
        <dbReference type="EMBL" id="CAL4076841.1"/>
    </source>
</evidence>
<dbReference type="PANTHER" id="PTHR34494">
    <property type="entry name" value="PROTEIN CBG25024"/>
    <property type="match status" value="1"/>
</dbReference>
<accession>A0AAV2QCH0</accession>
<dbReference type="PANTHER" id="PTHR34494:SF1">
    <property type="entry name" value="PROTEIN CBG25024"/>
    <property type="match status" value="1"/>
</dbReference>
<keyword evidence="2" id="KW-1185">Reference proteome</keyword>
<evidence type="ECO:0000313" key="2">
    <source>
        <dbReference type="Proteomes" id="UP001497623"/>
    </source>
</evidence>
<dbReference type="Proteomes" id="UP001497623">
    <property type="component" value="Unassembled WGS sequence"/>
</dbReference>
<dbReference type="AlphaFoldDB" id="A0AAV2QCH0"/>
<organism evidence="1 2">
    <name type="scientific">Meganyctiphanes norvegica</name>
    <name type="common">Northern krill</name>
    <name type="synonym">Thysanopoda norvegica</name>
    <dbReference type="NCBI Taxonomy" id="48144"/>
    <lineage>
        <taxon>Eukaryota</taxon>
        <taxon>Metazoa</taxon>
        <taxon>Ecdysozoa</taxon>
        <taxon>Arthropoda</taxon>
        <taxon>Crustacea</taxon>
        <taxon>Multicrustacea</taxon>
        <taxon>Malacostraca</taxon>
        <taxon>Eumalacostraca</taxon>
        <taxon>Eucarida</taxon>
        <taxon>Euphausiacea</taxon>
        <taxon>Euphausiidae</taxon>
        <taxon>Meganyctiphanes</taxon>
    </lineage>
</organism>
<dbReference type="EMBL" id="CAXKWB010005126">
    <property type="protein sequence ID" value="CAL4076841.1"/>
    <property type="molecule type" value="Genomic_DNA"/>
</dbReference>
<comment type="caution">
    <text evidence="1">The sequence shown here is derived from an EMBL/GenBank/DDBJ whole genome shotgun (WGS) entry which is preliminary data.</text>
</comment>
<name>A0AAV2QCH0_MEGNR</name>
<sequence length="249" mass="25412">MDWLPVVSQLKSLVQATFGDARGAKQTQENFLRQCPVLSQATSAVQAGLGDTDAARDTQLQFLQVISSFTDNLPVVGHAKGSLHYACGDKEGGDRAMKRASHMTAVMGAGVGGFIVGGPIAAVGLGVATGAAMDGITTGVEYAITGKYEPEGILRPSLDPKNAGLWFDAVGGVAADGVAGAVLGGKLVSPVAPQLSFASNSGVASAVSTKASASSETTCPRCGSPADECLLFCTREVQLSVKDSMFTNR</sequence>